<dbReference type="AlphaFoldDB" id="U7QQM1"/>
<name>U7QQM1_9CYAN</name>
<dbReference type="Proteomes" id="UP000017127">
    <property type="component" value="Unassembled WGS sequence"/>
</dbReference>
<gene>
    <name evidence="1" type="ORF">M595_1217</name>
</gene>
<dbReference type="OrthoDB" id="9851287at2"/>
<protein>
    <submittedName>
        <fullName evidence="1">Uncharacterized protein</fullName>
    </submittedName>
</protein>
<organism evidence="1 2">
    <name type="scientific">Lyngbya aestuarii BL J</name>
    <dbReference type="NCBI Taxonomy" id="1348334"/>
    <lineage>
        <taxon>Bacteria</taxon>
        <taxon>Bacillati</taxon>
        <taxon>Cyanobacteriota</taxon>
        <taxon>Cyanophyceae</taxon>
        <taxon>Oscillatoriophycideae</taxon>
        <taxon>Oscillatoriales</taxon>
        <taxon>Microcoleaceae</taxon>
        <taxon>Lyngbya</taxon>
    </lineage>
</organism>
<keyword evidence="2" id="KW-1185">Reference proteome</keyword>
<evidence type="ECO:0000313" key="2">
    <source>
        <dbReference type="Proteomes" id="UP000017127"/>
    </source>
</evidence>
<sequence length="74" mass="8638">MKKQPNFIQLELPLFPKFKKRQKVKIIGLDLTGKIDYRGMTGIVFGIFSDGVLVYFPGLTIRFARYSIWEIDKI</sequence>
<comment type="caution">
    <text evidence="1">The sequence shown here is derived from an EMBL/GenBank/DDBJ whole genome shotgun (WGS) entry which is preliminary data.</text>
</comment>
<proteinExistence type="predicted"/>
<dbReference type="EMBL" id="AUZM01000008">
    <property type="protein sequence ID" value="ERT08726.1"/>
    <property type="molecule type" value="Genomic_DNA"/>
</dbReference>
<dbReference type="RefSeq" id="WP_023065072.1">
    <property type="nucleotide sequence ID" value="NZ_AUZM01000008.1"/>
</dbReference>
<evidence type="ECO:0000313" key="1">
    <source>
        <dbReference type="EMBL" id="ERT08726.1"/>
    </source>
</evidence>
<accession>U7QQM1</accession>
<reference evidence="1 2" key="1">
    <citation type="journal article" date="2013" name="Front. Microbiol.">
        <title>Comparative genomic analyses of the cyanobacterium, Lyngbya aestuarii BL J, a powerful hydrogen producer.</title>
        <authorList>
            <person name="Kothari A."/>
            <person name="Vaughn M."/>
            <person name="Garcia-Pichel F."/>
        </authorList>
    </citation>
    <scope>NUCLEOTIDE SEQUENCE [LARGE SCALE GENOMIC DNA]</scope>
    <source>
        <strain evidence="1 2">BL J</strain>
    </source>
</reference>